<keyword evidence="7" id="KW-1003">Cell membrane</keyword>
<dbReference type="EMBL" id="JBHSOW010000126">
    <property type="protein sequence ID" value="MFC5653437.1"/>
    <property type="molecule type" value="Genomic_DNA"/>
</dbReference>
<evidence type="ECO:0000313" key="15">
    <source>
        <dbReference type="Proteomes" id="UP001596047"/>
    </source>
</evidence>
<feature type="transmembrane region" description="Helical" evidence="13">
    <location>
        <begin position="101"/>
        <end position="118"/>
    </location>
</feature>
<evidence type="ECO:0000256" key="6">
    <source>
        <dbReference type="ARBA" id="ARBA00022449"/>
    </source>
</evidence>
<dbReference type="InterPro" id="IPR050222">
    <property type="entry name" value="MATE_MdtK"/>
</dbReference>
<feature type="transmembrane region" description="Helical" evidence="13">
    <location>
        <begin position="18"/>
        <end position="39"/>
    </location>
</feature>
<comment type="similarity">
    <text evidence="3">Belongs to the multi antimicrobial extrusion (MATE) (TC 2.A.66.1) family.</text>
</comment>
<feature type="transmembrane region" description="Helical" evidence="13">
    <location>
        <begin position="196"/>
        <end position="220"/>
    </location>
</feature>
<keyword evidence="10" id="KW-0406">Ion transport</keyword>
<feature type="transmembrane region" description="Helical" evidence="13">
    <location>
        <begin position="59"/>
        <end position="80"/>
    </location>
</feature>
<evidence type="ECO:0000256" key="4">
    <source>
        <dbReference type="ARBA" id="ARBA00020268"/>
    </source>
</evidence>
<evidence type="ECO:0000313" key="14">
    <source>
        <dbReference type="EMBL" id="MFC5653437.1"/>
    </source>
</evidence>
<keyword evidence="5" id="KW-0813">Transport</keyword>
<proteinExistence type="inferred from homology"/>
<accession>A0ABW0W5R7</accession>
<feature type="transmembrane region" description="Helical" evidence="13">
    <location>
        <begin position="285"/>
        <end position="308"/>
    </location>
</feature>
<feature type="transmembrane region" description="Helical" evidence="13">
    <location>
        <begin position="396"/>
        <end position="414"/>
    </location>
</feature>
<dbReference type="RefSeq" id="WP_379192093.1">
    <property type="nucleotide sequence ID" value="NZ_JBHSOW010000126.1"/>
</dbReference>
<feature type="transmembrane region" description="Helical" evidence="13">
    <location>
        <begin position="260"/>
        <end position="279"/>
    </location>
</feature>
<name>A0ABW0W5R7_9BACL</name>
<keyword evidence="8 13" id="KW-0812">Transmembrane</keyword>
<evidence type="ECO:0000256" key="12">
    <source>
        <dbReference type="ARBA" id="ARBA00031636"/>
    </source>
</evidence>
<keyword evidence="9 13" id="KW-1133">Transmembrane helix</keyword>
<evidence type="ECO:0000256" key="5">
    <source>
        <dbReference type="ARBA" id="ARBA00022448"/>
    </source>
</evidence>
<feature type="transmembrane region" description="Helical" evidence="13">
    <location>
        <begin position="138"/>
        <end position="159"/>
    </location>
</feature>
<evidence type="ECO:0000256" key="7">
    <source>
        <dbReference type="ARBA" id="ARBA00022475"/>
    </source>
</evidence>
<dbReference type="PIRSF" id="PIRSF006603">
    <property type="entry name" value="DinF"/>
    <property type="match status" value="1"/>
</dbReference>
<dbReference type="Proteomes" id="UP001596047">
    <property type="component" value="Unassembled WGS sequence"/>
</dbReference>
<dbReference type="Pfam" id="PF01554">
    <property type="entry name" value="MatE"/>
    <property type="match status" value="2"/>
</dbReference>
<feature type="transmembrane region" description="Helical" evidence="13">
    <location>
        <begin position="171"/>
        <end position="190"/>
    </location>
</feature>
<evidence type="ECO:0000256" key="2">
    <source>
        <dbReference type="ARBA" id="ARBA00004651"/>
    </source>
</evidence>
<evidence type="ECO:0000256" key="3">
    <source>
        <dbReference type="ARBA" id="ARBA00010199"/>
    </source>
</evidence>
<reference evidence="15" key="1">
    <citation type="journal article" date="2019" name="Int. J. Syst. Evol. Microbiol.">
        <title>The Global Catalogue of Microorganisms (GCM) 10K type strain sequencing project: providing services to taxonomists for standard genome sequencing and annotation.</title>
        <authorList>
            <consortium name="The Broad Institute Genomics Platform"/>
            <consortium name="The Broad Institute Genome Sequencing Center for Infectious Disease"/>
            <person name="Wu L."/>
            <person name="Ma J."/>
        </authorList>
    </citation>
    <scope>NUCLEOTIDE SEQUENCE [LARGE SCALE GENOMIC DNA]</scope>
    <source>
        <strain evidence="15">CGMCC 1.3240</strain>
    </source>
</reference>
<dbReference type="PANTHER" id="PTHR43298:SF2">
    <property type="entry name" value="FMN_FAD EXPORTER YEEO-RELATED"/>
    <property type="match status" value="1"/>
</dbReference>
<evidence type="ECO:0000256" key="10">
    <source>
        <dbReference type="ARBA" id="ARBA00023065"/>
    </source>
</evidence>
<evidence type="ECO:0000256" key="13">
    <source>
        <dbReference type="SAM" id="Phobius"/>
    </source>
</evidence>
<dbReference type="NCBIfam" id="TIGR00797">
    <property type="entry name" value="matE"/>
    <property type="match status" value="1"/>
</dbReference>
<evidence type="ECO:0000256" key="8">
    <source>
        <dbReference type="ARBA" id="ARBA00022692"/>
    </source>
</evidence>
<feature type="transmembrane region" description="Helical" evidence="13">
    <location>
        <begin position="366"/>
        <end position="384"/>
    </location>
</feature>
<evidence type="ECO:0000256" key="1">
    <source>
        <dbReference type="ARBA" id="ARBA00003408"/>
    </source>
</evidence>
<keyword evidence="6" id="KW-0050">Antiport</keyword>
<dbReference type="InterPro" id="IPR048279">
    <property type="entry name" value="MdtK-like"/>
</dbReference>
<evidence type="ECO:0000256" key="9">
    <source>
        <dbReference type="ARBA" id="ARBA00022989"/>
    </source>
</evidence>
<gene>
    <name evidence="14" type="ORF">ACFPYJ_30835</name>
</gene>
<comment type="caution">
    <text evidence="14">The sequence shown here is derived from an EMBL/GenBank/DDBJ whole genome shotgun (WGS) entry which is preliminary data.</text>
</comment>
<comment type="function">
    <text evidence="1">Multidrug efflux pump.</text>
</comment>
<comment type="subcellular location">
    <subcellularLocation>
        <location evidence="2">Cell membrane</location>
        <topology evidence="2">Multi-pass membrane protein</topology>
    </subcellularLocation>
</comment>
<evidence type="ECO:0000256" key="11">
    <source>
        <dbReference type="ARBA" id="ARBA00023136"/>
    </source>
</evidence>
<feature type="transmembrane region" description="Helical" evidence="13">
    <location>
        <begin position="420"/>
        <end position="439"/>
    </location>
</feature>
<dbReference type="PANTHER" id="PTHR43298">
    <property type="entry name" value="MULTIDRUG RESISTANCE PROTEIN NORM-RELATED"/>
    <property type="match status" value="1"/>
</dbReference>
<organism evidence="14 15">
    <name type="scientific">Paenibacillus solisilvae</name>
    <dbReference type="NCBI Taxonomy" id="2486751"/>
    <lineage>
        <taxon>Bacteria</taxon>
        <taxon>Bacillati</taxon>
        <taxon>Bacillota</taxon>
        <taxon>Bacilli</taxon>
        <taxon>Bacillales</taxon>
        <taxon>Paenibacillaceae</taxon>
        <taxon>Paenibacillus</taxon>
    </lineage>
</organism>
<keyword evidence="11 13" id="KW-0472">Membrane</keyword>
<keyword evidence="15" id="KW-1185">Reference proteome</keyword>
<dbReference type="CDD" id="cd13137">
    <property type="entry name" value="MATE_NorM_like"/>
    <property type="match status" value="1"/>
</dbReference>
<protein>
    <recommendedName>
        <fullName evidence="4">Probable multidrug resistance protein NorM</fullName>
    </recommendedName>
    <alternativeName>
        <fullName evidence="12">Multidrug-efflux transporter</fullName>
    </alternativeName>
</protein>
<dbReference type="InterPro" id="IPR002528">
    <property type="entry name" value="MATE_fam"/>
</dbReference>
<feature type="transmembrane region" description="Helical" evidence="13">
    <location>
        <begin position="320"/>
        <end position="346"/>
    </location>
</feature>
<sequence>MSAAVPIGDTSRNQKIKVILALAIPAMIENFLQTVVGFVDTLFVSKIGLNEVAAVGVTNAIVAVYIAVFMAMGVGTSSLIARSVGAGEIDKAKAIARQSTWISALLGLVFGVITLFFAEPLLRLMGAEPSVLADGVIYFRIVAVPSIFLSLMTVFGSILRAAGDTKTPMKIGVWVNLIHIGLDYVLIFGLGEWGGWGIAGAAWATAIVRVIGAAALFIYIRKSKLSFSLRRGASNEFTLPLLKLSGPAAAERLIMRFGQVLYFGLIVRIGTDVYAAHVLAGNIEIFSYMPGYGLAIAATTLVGQHLGANRKNDAYDYGMLTTWIAVIFMAFVGVLMFFFSPIAAGWFTNDKEVIGMVTTALRIDAFAQPFLAIGLVVAGALQGAGDTKSPMYSTAIGMWLIRVLGVYVLCIYLGMGIAGVWLSIAIDLFIRAVFLLFRFKRYMQSERKKEKIIHQKKII</sequence>